<dbReference type="EC" id="2.1.1.193" evidence="3 12"/>
<comment type="function">
    <text evidence="10 12">Specifically methylates the N3 position of the uracil ring of uridine 1498 (m3U1498) in 16S rRNA. Acts on the fully assembled 30S ribosomal subunit.</text>
</comment>
<comment type="similarity">
    <text evidence="2 12">Belongs to the RNA methyltransferase RsmE family.</text>
</comment>
<dbReference type="InterPro" id="IPR029026">
    <property type="entry name" value="tRNA_m1G_MTases_N"/>
</dbReference>
<evidence type="ECO:0000256" key="5">
    <source>
        <dbReference type="ARBA" id="ARBA00022490"/>
    </source>
</evidence>
<comment type="caution">
    <text evidence="14">The sequence shown here is derived from an EMBL/GenBank/DDBJ whole genome shotgun (WGS) entry which is preliminary data.</text>
</comment>
<evidence type="ECO:0000256" key="6">
    <source>
        <dbReference type="ARBA" id="ARBA00022552"/>
    </source>
</evidence>
<dbReference type="Gene3D" id="2.40.240.20">
    <property type="entry name" value="Hypothetical PUA domain-like, domain 1"/>
    <property type="match status" value="1"/>
</dbReference>
<keyword evidence="8 12" id="KW-0808">Transferase</keyword>
<organism evidence="14 15">
    <name type="scientific">Acinetobacter sedimenti</name>
    <dbReference type="NCBI Taxonomy" id="2919922"/>
    <lineage>
        <taxon>Bacteria</taxon>
        <taxon>Pseudomonadati</taxon>
        <taxon>Pseudomonadota</taxon>
        <taxon>Gammaproteobacteria</taxon>
        <taxon>Moraxellales</taxon>
        <taxon>Moraxellaceae</taxon>
        <taxon>Acinetobacter</taxon>
    </lineage>
</organism>
<evidence type="ECO:0000256" key="9">
    <source>
        <dbReference type="ARBA" id="ARBA00022691"/>
    </source>
</evidence>
<evidence type="ECO:0000313" key="14">
    <source>
        <dbReference type="EMBL" id="MCJ8147313.1"/>
    </source>
</evidence>
<dbReference type="PIRSF" id="PIRSF015601">
    <property type="entry name" value="MTase_slr0722"/>
    <property type="match status" value="1"/>
</dbReference>
<dbReference type="InterPro" id="IPR046886">
    <property type="entry name" value="RsmE_MTase_dom"/>
</dbReference>
<evidence type="ECO:0000313" key="15">
    <source>
        <dbReference type="Proteomes" id="UP001139701"/>
    </source>
</evidence>
<dbReference type="NCBIfam" id="NF008692">
    <property type="entry name" value="PRK11713.1-5"/>
    <property type="match status" value="1"/>
</dbReference>
<dbReference type="GO" id="GO:0070042">
    <property type="term" value="F:rRNA (uridine-N3-)-methyltransferase activity"/>
    <property type="evidence" value="ECO:0007669"/>
    <property type="project" value="TreeGrafter"/>
</dbReference>
<accession>A0A9X1WZH0</accession>
<dbReference type="RefSeq" id="WP_241573200.1">
    <property type="nucleotide sequence ID" value="NZ_JAKUML010000019.1"/>
</dbReference>
<dbReference type="AlphaFoldDB" id="A0A9X1WZH0"/>
<dbReference type="NCBIfam" id="TIGR00046">
    <property type="entry name" value="RsmE family RNA methyltransferase"/>
    <property type="match status" value="1"/>
</dbReference>
<evidence type="ECO:0000256" key="2">
    <source>
        <dbReference type="ARBA" id="ARBA00005528"/>
    </source>
</evidence>
<keyword evidence="6 12" id="KW-0698">rRNA processing</keyword>
<evidence type="ECO:0000256" key="3">
    <source>
        <dbReference type="ARBA" id="ARBA00012328"/>
    </source>
</evidence>
<evidence type="ECO:0000259" key="13">
    <source>
        <dbReference type="Pfam" id="PF04452"/>
    </source>
</evidence>
<keyword evidence="7 12" id="KW-0489">Methyltransferase</keyword>
<dbReference type="SUPFAM" id="SSF75217">
    <property type="entry name" value="alpha/beta knot"/>
    <property type="match status" value="1"/>
</dbReference>
<feature type="domain" description="Ribosomal RNA small subunit methyltransferase E methyltransferase" evidence="13">
    <location>
        <begin position="78"/>
        <end position="237"/>
    </location>
</feature>
<proteinExistence type="inferred from homology"/>
<evidence type="ECO:0000256" key="4">
    <source>
        <dbReference type="ARBA" id="ARBA00013673"/>
    </source>
</evidence>
<name>A0A9X1WZH0_9GAMM</name>
<dbReference type="InterPro" id="IPR029028">
    <property type="entry name" value="Alpha/beta_knot_MTases"/>
</dbReference>
<keyword evidence="5 12" id="KW-0963">Cytoplasm</keyword>
<comment type="catalytic activity">
    <reaction evidence="11 12">
        <text>uridine(1498) in 16S rRNA + S-adenosyl-L-methionine = N(3)-methyluridine(1498) in 16S rRNA + S-adenosyl-L-homocysteine + H(+)</text>
        <dbReference type="Rhea" id="RHEA:42920"/>
        <dbReference type="Rhea" id="RHEA-COMP:10283"/>
        <dbReference type="Rhea" id="RHEA-COMP:10284"/>
        <dbReference type="ChEBI" id="CHEBI:15378"/>
        <dbReference type="ChEBI" id="CHEBI:57856"/>
        <dbReference type="ChEBI" id="CHEBI:59789"/>
        <dbReference type="ChEBI" id="CHEBI:65315"/>
        <dbReference type="ChEBI" id="CHEBI:74502"/>
        <dbReference type="EC" id="2.1.1.193"/>
    </reaction>
</comment>
<dbReference type="Proteomes" id="UP001139701">
    <property type="component" value="Unassembled WGS sequence"/>
</dbReference>
<evidence type="ECO:0000256" key="11">
    <source>
        <dbReference type="ARBA" id="ARBA00047944"/>
    </source>
</evidence>
<sequence length="242" mass="27229">MNRFYMESSLTVGEHVQLSETVFHHWVRVLRAKVGDQATLFNGLEFNGLGGEYLVELTQIEKKSATVQVLSFDPINRDLPIKVTLGQVMSKGDRMDYVIQKSTELGVSEIQLLTSERCEMRLKYDRDQKKIEHWQSVAIAACEQCGLNLVPKILPPLSVNEWIDSVDTEVKLIMTLADQPFQFSDEKPKSIALLVGPEGGLSQSEIDFALAKQFQAWTIGKRVLRTETAPIAALGVINQYFV</sequence>
<keyword evidence="9 12" id="KW-0949">S-adenosyl-L-methionine</keyword>
<dbReference type="PANTHER" id="PTHR30027:SF3">
    <property type="entry name" value="16S RRNA (URACIL(1498)-N(3))-METHYLTRANSFERASE"/>
    <property type="match status" value="1"/>
</dbReference>
<dbReference type="PANTHER" id="PTHR30027">
    <property type="entry name" value="RIBOSOMAL RNA SMALL SUBUNIT METHYLTRANSFERASE E"/>
    <property type="match status" value="1"/>
</dbReference>
<evidence type="ECO:0000256" key="1">
    <source>
        <dbReference type="ARBA" id="ARBA00004496"/>
    </source>
</evidence>
<dbReference type="EMBL" id="JAKUML010000019">
    <property type="protein sequence ID" value="MCJ8147313.1"/>
    <property type="molecule type" value="Genomic_DNA"/>
</dbReference>
<protein>
    <recommendedName>
        <fullName evidence="4 12">Ribosomal RNA small subunit methyltransferase E</fullName>
        <ecNumber evidence="3 12">2.1.1.193</ecNumber>
    </recommendedName>
</protein>
<dbReference type="InterPro" id="IPR006700">
    <property type="entry name" value="RsmE"/>
</dbReference>
<evidence type="ECO:0000256" key="7">
    <source>
        <dbReference type="ARBA" id="ARBA00022603"/>
    </source>
</evidence>
<keyword evidence="15" id="KW-1185">Reference proteome</keyword>
<comment type="subcellular location">
    <subcellularLocation>
        <location evidence="1 12">Cytoplasm</location>
    </subcellularLocation>
</comment>
<evidence type="ECO:0000256" key="10">
    <source>
        <dbReference type="ARBA" id="ARBA00025699"/>
    </source>
</evidence>
<dbReference type="Gene3D" id="3.40.1280.10">
    <property type="match status" value="1"/>
</dbReference>
<dbReference type="Pfam" id="PF04452">
    <property type="entry name" value="Methyltrans_RNA"/>
    <property type="match status" value="1"/>
</dbReference>
<dbReference type="CDD" id="cd18084">
    <property type="entry name" value="RsmE-like"/>
    <property type="match status" value="1"/>
</dbReference>
<evidence type="ECO:0000256" key="8">
    <source>
        <dbReference type="ARBA" id="ARBA00022679"/>
    </source>
</evidence>
<dbReference type="GO" id="GO:0005737">
    <property type="term" value="C:cytoplasm"/>
    <property type="evidence" value="ECO:0007669"/>
    <property type="project" value="UniProtKB-SubCell"/>
</dbReference>
<evidence type="ECO:0000256" key="12">
    <source>
        <dbReference type="PIRNR" id="PIRNR015601"/>
    </source>
</evidence>
<dbReference type="InterPro" id="IPR015947">
    <property type="entry name" value="PUA-like_sf"/>
</dbReference>
<gene>
    <name evidence="14" type="ORF">MKI79_10485</name>
</gene>
<dbReference type="GO" id="GO:0070475">
    <property type="term" value="P:rRNA base methylation"/>
    <property type="evidence" value="ECO:0007669"/>
    <property type="project" value="TreeGrafter"/>
</dbReference>
<dbReference type="SUPFAM" id="SSF88697">
    <property type="entry name" value="PUA domain-like"/>
    <property type="match status" value="1"/>
</dbReference>
<reference evidence="14" key="1">
    <citation type="submission" date="2022-02" db="EMBL/GenBank/DDBJ databases">
        <title>Acinetobacter A3.8 sp. nov., isolated from Sediment (Zhairuo Island).</title>
        <authorList>
            <person name="Zheng K."/>
        </authorList>
    </citation>
    <scope>NUCLEOTIDE SEQUENCE</scope>
    <source>
        <strain evidence="14">A3.8</strain>
    </source>
</reference>